<dbReference type="AlphaFoldDB" id="A0A345PAN8"/>
<keyword evidence="4" id="KW-1185">Reference proteome</keyword>
<name>A0A345PAN8_9GAMM</name>
<keyword evidence="1" id="KW-0175">Coiled coil</keyword>
<evidence type="ECO:0000313" key="2">
    <source>
        <dbReference type="EMBL" id="AXI04347.1"/>
    </source>
</evidence>
<protein>
    <submittedName>
        <fullName evidence="2">Uncharacterized protein</fullName>
    </submittedName>
</protein>
<dbReference type="KEGG" id="mbah:HYN46_16795"/>
<accession>A0A345PAN8</accession>
<sequence length="82" mass="10053">MHLLKTKRGWSRFKNSHLEMFPTGKDPKEYPCFVWLERGTYRGGYTTYPMFWYAERLEYELKRLEKAKAELKLKADKREENE</sequence>
<evidence type="ECO:0000256" key="1">
    <source>
        <dbReference type="SAM" id="Coils"/>
    </source>
</evidence>
<dbReference type="Proteomes" id="UP000253940">
    <property type="component" value="Chromosome"/>
</dbReference>
<evidence type="ECO:0000313" key="3">
    <source>
        <dbReference type="EMBL" id="AXI04391.1"/>
    </source>
</evidence>
<feature type="coiled-coil region" evidence="1">
    <location>
        <begin position="54"/>
        <end position="81"/>
    </location>
</feature>
<organism evidence="2 4">
    <name type="scientific">Aquirhabdus parva</name>
    <dbReference type="NCBI Taxonomy" id="2283318"/>
    <lineage>
        <taxon>Bacteria</taxon>
        <taxon>Pseudomonadati</taxon>
        <taxon>Pseudomonadota</taxon>
        <taxon>Gammaproteobacteria</taxon>
        <taxon>Moraxellales</taxon>
        <taxon>Moraxellaceae</taxon>
        <taxon>Aquirhabdus</taxon>
    </lineage>
</organism>
<gene>
    <name evidence="2" type="ORF">HYN46_16795</name>
    <name evidence="3" type="ORF">HYN46_17040</name>
</gene>
<dbReference type="KEGG" id="mbah:HYN46_17040"/>
<reference evidence="2 4" key="1">
    <citation type="submission" date="2018-07" db="EMBL/GenBank/DDBJ databases">
        <title>Genome sequencing of Moraxellaceae gen. HYN0046.</title>
        <authorList>
            <person name="Kim M."/>
            <person name="Yi H."/>
        </authorList>
    </citation>
    <scope>NUCLEOTIDE SEQUENCE [LARGE SCALE GENOMIC DNA]</scope>
    <source>
        <strain evidence="2 4">HYN0046</strain>
    </source>
</reference>
<dbReference type="RefSeq" id="WP_114900455.1">
    <property type="nucleotide sequence ID" value="NZ_CP031222.1"/>
</dbReference>
<proteinExistence type="predicted"/>
<dbReference type="EMBL" id="CP031222">
    <property type="protein sequence ID" value="AXI04347.1"/>
    <property type="molecule type" value="Genomic_DNA"/>
</dbReference>
<evidence type="ECO:0000313" key="4">
    <source>
        <dbReference type="Proteomes" id="UP000253940"/>
    </source>
</evidence>
<dbReference type="EMBL" id="CP031222">
    <property type="protein sequence ID" value="AXI04391.1"/>
    <property type="molecule type" value="Genomic_DNA"/>
</dbReference>